<sequence>MQQKGGTITVKGSGFDLNCSLNDVDFAGVKVKANSSCVPGALTLTVPTQALYGSTTLKVISKGVTSNGIPFSVGRQVGGFSEITSDVLFRTKTRSCAGGTVKVEVPTGTPSLPSGTRYVASYRKVPVNSLVGNSSIPFQSDFSYLDTFPRTSTRFIISGIGGAGFSLCSVGLVFDGGNGGSARLFLRDLETGANFRGSPYSVAIRVPRLTKPYSQNYHPRFFRSPDGTIILVVTAAAESGTGHLIATFYDTVTRADLSNVPVSKPASSATIGNPAISAMLGADNRITLTVGHETLAPIRIP</sequence>
<evidence type="ECO:0000313" key="2">
    <source>
        <dbReference type="Proteomes" id="UP000238218"/>
    </source>
</evidence>
<organism evidence="1 2">
    <name type="scientific">Aphanothece cf. minutissima CCALA 015</name>
    <dbReference type="NCBI Taxonomy" id="2107695"/>
    <lineage>
        <taxon>Bacteria</taxon>
        <taxon>Bacillati</taxon>
        <taxon>Cyanobacteriota</taxon>
        <taxon>Cyanophyceae</taxon>
        <taxon>Oscillatoriophycideae</taxon>
        <taxon>Chroococcales</taxon>
        <taxon>Aphanothecaceae</taxon>
        <taxon>Aphanothece</taxon>
    </lineage>
</organism>
<dbReference type="Proteomes" id="UP000238218">
    <property type="component" value="Unassembled WGS sequence"/>
</dbReference>
<evidence type="ECO:0000313" key="1">
    <source>
        <dbReference type="EMBL" id="PSB37490.1"/>
    </source>
</evidence>
<comment type="caution">
    <text evidence="1">The sequence shown here is derived from an EMBL/GenBank/DDBJ whole genome shotgun (WGS) entry which is preliminary data.</text>
</comment>
<evidence type="ECO:0008006" key="3">
    <source>
        <dbReference type="Google" id="ProtNLM"/>
    </source>
</evidence>
<protein>
    <recommendedName>
        <fullName evidence="3">IPT/TIG domain-containing protein</fullName>
    </recommendedName>
</protein>
<keyword evidence="2" id="KW-1185">Reference proteome</keyword>
<dbReference type="EMBL" id="PVWP01000005">
    <property type="protein sequence ID" value="PSB37490.1"/>
    <property type="molecule type" value="Genomic_DNA"/>
</dbReference>
<name>A0ABX5F9H9_9CHRO</name>
<reference evidence="1 2" key="1">
    <citation type="submission" date="2018-02" db="EMBL/GenBank/DDBJ databases">
        <authorList>
            <person name="Moore K."/>
            <person name="Momper L."/>
        </authorList>
    </citation>
    <scope>NUCLEOTIDE SEQUENCE [LARGE SCALE GENOMIC DNA]</scope>
    <source>
        <strain evidence="1 2">CCALA 015</strain>
    </source>
</reference>
<accession>A0ABX5F9H9</accession>
<dbReference type="Gene3D" id="2.60.40.10">
    <property type="entry name" value="Immunoglobulins"/>
    <property type="match status" value="1"/>
</dbReference>
<reference evidence="1 2" key="2">
    <citation type="submission" date="2018-03" db="EMBL/GenBank/DDBJ databases">
        <title>The ancient ancestry and fast evolution of plastids.</title>
        <authorList>
            <person name="Moore K.R."/>
            <person name="Magnabosco C."/>
            <person name="Momper L."/>
            <person name="Gold D.A."/>
            <person name="Bosak T."/>
            <person name="Fournier G.P."/>
        </authorList>
    </citation>
    <scope>NUCLEOTIDE SEQUENCE [LARGE SCALE GENOMIC DNA]</scope>
    <source>
        <strain evidence="1 2">CCALA 015</strain>
    </source>
</reference>
<proteinExistence type="predicted"/>
<dbReference type="InterPro" id="IPR013783">
    <property type="entry name" value="Ig-like_fold"/>
</dbReference>
<gene>
    <name evidence="1" type="ORF">C7B81_08165</name>
</gene>